<proteinExistence type="predicted"/>
<dbReference type="GO" id="GO:0004930">
    <property type="term" value="F:G protein-coupled receptor activity"/>
    <property type="evidence" value="ECO:0007669"/>
    <property type="project" value="InterPro"/>
</dbReference>
<feature type="transmembrane region" description="Helical" evidence="5">
    <location>
        <begin position="271"/>
        <end position="293"/>
    </location>
</feature>
<feature type="transmembrane region" description="Helical" evidence="5">
    <location>
        <begin position="90"/>
        <end position="118"/>
    </location>
</feature>
<dbReference type="InterPro" id="IPR052921">
    <property type="entry name" value="GPCR1_Superfamily_Member"/>
</dbReference>
<dbReference type="FunFam" id="1.20.1070.10:FF:000096">
    <property type="entry name" value="Odorant receptor 131-2"/>
    <property type="match status" value="1"/>
</dbReference>
<dbReference type="AlphaFoldDB" id="A0A9Y4K9B6"/>
<evidence type="ECO:0000256" key="1">
    <source>
        <dbReference type="ARBA" id="ARBA00004370"/>
    </source>
</evidence>
<organism evidence="7 8">
    <name type="scientific">Stegastes partitus</name>
    <name type="common">bicolor damselfish</name>
    <dbReference type="NCBI Taxonomy" id="144197"/>
    <lineage>
        <taxon>Eukaryota</taxon>
        <taxon>Metazoa</taxon>
        <taxon>Chordata</taxon>
        <taxon>Craniata</taxon>
        <taxon>Vertebrata</taxon>
        <taxon>Euteleostomi</taxon>
        <taxon>Actinopterygii</taxon>
        <taxon>Neopterygii</taxon>
        <taxon>Teleostei</taxon>
        <taxon>Neoteleostei</taxon>
        <taxon>Acanthomorphata</taxon>
        <taxon>Ovalentaria</taxon>
        <taxon>Pomacentridae</taxon>
        <taxon>Stegastes</taxon>
    </lineage>
</organism>
<name>A0A9Y4K9B6_9TELE</name>
<evidence type="ECO:0000256" key="3">
    <source>
        <dbReference type="ARBA" id="ARBA00022989"/>
    </source>
</evidence>
<feature type="domain" description="G-protein coupled receptors family 1 profile" evidence="6">
    <location>
        <begin position="40"/>
        <end position="291"/>
    </location>
</feature>
<dbReference type="PANTHER" id="PTHR26451">
    <property type="entry name" value="G_PROTEIN_RECEP_F1_2 DOMAIN-CONTAINING PROTEIN"/>
    <property type="match status" value="1"/>
</dbReference>
<dbReference type="Gene3D" id="1.20.1070.10">
    <property type="entry name" value="Rhodopsin 7-helix transmembrane proteins"/>
    <property type="match status" value="1"/>
</dbReference>
<dbReference type="PANTHER" id="PTHR26451:SF866">
    <property type="entry name" value="ODORANT RECEPTOR-RELATED"/>
    <property type="match status" value="1"/>
</dbReference>
<evidence type="ECO:0000256" key="5">
    <source>
        <dbReference type="SAM" id="Phobius"/>
    </source>
</evidence>
<feature type="transmembrane region" description="Helical" evidence="5">
    <location>
        <begin position="23"/>
        <end position="48"/>
    </location>
</feature>
<accession>A0A9Y4K9B6</accession>
<feature type="transmembrane region" description="Helical" evidence="5">
    <location>
        <begin position="200"/>
        <end position="224"/>
    </location>
</feature>
<keyword evidence="3 5" id="KW-1133">Transmembrane helix</keyword>
<dbReference type="InterPro" id="IPR017452">
    <property type="entry name" value="GPCR_Rhodpsn_7TM"/>
</dbReference>
<dbReference type="GeneID" id="103363906"/>
<dbReference type="Pfam" id="PF00001">
    <property type="entry name" value="7tm_1"/>
    <property type="match status" value="1"/>
</dbReference>
<evidence type="ECO:0000313" key="7">
    <source>
        <dbReference type="Proteomes" id="UP000694891"/>
    </source>
</evidence>
<evidence type="ECO:0000256" key="4">
    <source>
        <dbReference type="ARBA" id="ARBA00023136"/>
    </source>
</evidence>
<comment type="subcellular location">
    <subcellularLocation>
        <location evidence="1">Membrane</location>
    </subcellularLocation>
</comment>
<evidence type="ECO:0000259" key="6">
    <source>
        <dbReference type="PROSITE" id="PS50262"/>
    </source>
</evidence>
<evidence type="ECO:0000256" key="2">
    <source>
        <dbReference type="ARBA" id="ARBA00022692"/>
    </source>
</evidence>
<evidence type="ECO:0000313" key="8">
    <source>
        <dbReference type="RefSeq" id="XP_008289083.1"/>
    </source>
</evidence>
<dbReference type="CDD" id="cd00637">
    <property type="entry name" value="7tm_classA_rhodopsin-like"/>
    <property type="match status" value="1"/>
</dbReference>
<dbReference type="InterPro" id="IPR000276">
    <property type="entry name" value="GPCR_Rhodpsn"/>
</dbReference>
<dbReference type="GO" id="GO:0004984">
    <property type="term" value="F:olfactory receptor activity"/>
    <property type="evidence" value="ECO:0007669"/>
    <property type="project" value="TreeGrafter"/>
</dbReference>
<reference evidence="8" key="1">
    <citation type="submission" date="2025-08" db="UniProtKB">
        <authorList>
            <consortium name="RefSeq"/>
        </authorList>
    </citation>
    <scope>IDENTIFICATION</scope>
</reference>
<keyword evidence="2 5" id="KW-0812">Transmembrane</keyword>
<keyword evidence="7" id="KW-1185">Reference proteome</keyword>
<protein>
    <submittedName>
        <fullName evidence="8">Olfactory receptor 13-like</fullName>
    </submittedName>
</protein>
<dbReference type="RefSeq" id="XP_008289083.1">
    <property type="nucleotide sequence ID" value="XM_008290861.1"/>
</dbReference>
<gene>
    <name evidence="8" type="primary">LOC103363906</name>
</gene>
<dbReference type="Proteomes" id="UP000694891">
    <property type="component" value="Unplaced"/>
</dbReference>
<keyword evidence="4 5" id="KW-0472">Membrane</keyword>
<dbReference type="GO" id="GO:0005549">
    <property type="term" value="F:odorant binding"/>
    <property type="evidence" value="ECO:0007669"/>
    <property type="project" value="TreeGrafter"/>
</dbReference>
<sequence length="323" mass="35592">MLSSVQPAVNASTFLQYQTSQELLLLGLLSVGLSCSFLYVNSVLLFSLRSKPLFCETSRYILLYNLLFADTAQLLSSLLLFLLASLRVKLPYYACGALVLLSVATSTISPLTLAVMSVERFVAVCYPLRHAAVFTVRSTSVAIALVWAFSFVHILIRAFMLLYVFTTISPSVHMKDFCSKEAFFFASIFYDFEDVYAGTLFLLVGAAIVASYVGVVLVAGSVHTDKASARKALHTLLLHLIQLSLTLTSTLFSTIIMAIGRTEGRLVLARIYSVGFVCLNILPRCLSALIYGLRDQSIRAVLMHNLCCLCRCSTPPNKSHFQM</sequence>
<feature type="transmembrane region" description="Helical" evidence="5">
    <location>
        <begin position="236"/>
        <end position="259"/>
    </location>
</feature>
<dbReference type="PROSITE" id="PS50262">
    <property type="entry name" value="G_PROTEIN_RECEP_F1_2"/>
    <property type="match status" value="1"/>
</dbReference>
<feature type="transmembrane region" description="Helical" evidence="5">
    <location>
        <begin position="139"/>
        <end position="165"/>
    </location>
</feature>
<dbReference type="SUPFAM" id="SSF81321">
    <property type="entry name" value="Family A G protein-coupled receptor-like"/>
    <property type="match status" value="1"/>
</dbReference>
<dbReference type="GO" id="GO:0016020">
    <property type="term" value="C:membrane"/>
    <property type="evidence" value="ECO:0007669"/>
    <property type="project" value="UniProtKB-SubCell"/>
</dbReference>
<feature type="transmembrane region" description="Helical" evidence="5">
    <location>
        <begin position="60"/>
        <end position="84"/>
    </location>
</feature>